<dbReference type="PANTHER" id="PTHR43162">
    <property type="match status" value="1"/>
</dbReference>
<comment type="caution">
    <text evidence="2">The sequence shown here is derived from an EMBL/GenBank/DDBJ whole genome shotgun (WGS) entry which is preliminary data.</text>
</comment>
<dbReference type="Proteomes" id="UP000250347">
    <property type="component" value="Unassembled WGS sequence"/>
</dbReference>
<accession>A0A329KZG6</accession>
<dbReference type="PANTHER" id="PTHR43162:SF1">
    <property type="entry name" value="PRESTALK A DIFFERENTIATION PROTEIN A"/>
    <property type="match status" value="1"/>
</dbReference>
<dbReference type="SUPFAM" id="SSF51735">
    <property type="entry name" value="NAD(P)-binding Rossmann-fold domains"/>
    <property type="match status" value="1"/>
</dbReference>
<sequence length="308" mass="33398">MPSDGLFLITAATGKTGMPAAAALIERGLRVRALVHRLDERTDQLTALGAEIVQGDLLDLDDVSSALAGVDGAYFCFPIDPGRLLEATVIFAQAATEAGVRSVVNMSQISARRHATSHAARQHWLAERLLDRTTFITTHIRPTFFAEWLTMQWSRRNDEAVLRLPFGAGRHAPIAAADQGRFVASVLANPEPHNRQIYPLCGPVELNHYEIADKLSGLLEIPVRYQPVEIPEFAAALKSQGRSPFLVQHLSSVAQDYRDGIFAGANNLIEVVTGTPAMTVEEFARANRTAFDGPGLAGRLGEAQAKAN</sequence>
<dbReference type="AlphaFoldDB" id="A0A329KZG6"/>
<dbReference type="InterPro" id="IPR036291">
    <property type="entry name" value="NAD(P)-bd_dom_sf"/>
</dbReference>
<dbReference type="Pfam" id="PF05368">
    <property type="entry name" value="NmrA"/>
    <property type="match status" value="1"/>
</dbReference>
<proteinExistence type="predicted"/>
<reference evidence="2 3" key="1">
    <citation type="submission" date="2018-06" db="EMBL/GenBank/DDBJ databases">
        <title>NTM in soil in Japan.</title>
        <authorList>
            <person name="Ohya K."/>
        </authorList>
    </citation>
    <scope>NUCLEOTIDE SEQUENCE [LARGE SCALE GENOMIC DNA]</scope>
    <source>
        <strain evidence="2 3">GF76</strain>
    </source>
</reference>
<dbReference type="RefSeq" id="WP_112707165.1">
    <property type="nucleotide sequence ID" value="NZ_QMEU01000005.1"/>
</dbReference>
<protein>
    <submittedName>
        <fullName evidence="2">NmrA family transcriptional regulator</fullName>
    </submittedName>
</protein>
<dbReference type="InterPro" id="IPR008030">
    <property type="entry name" value="NmrA-like"/>
</dbReference>
<dbReference type="InterPro" id="IPR051604">
    <property type="entry name" value="Ergot_Alk_Oxidoreductase"/>
</dbReference>
<evidence type="ECO:0000259" key="1">
    <source>
        <dbReference type="Pfam" id="PF05368"/>
    </source>
</evidence>
<organism evidence="2 3">
    <name type="scientific">Mycobacterium colombiense</name>
    <dbReference type="NCBI Taxonomy" id="339268"/>
    <lineage>
        <taxon>Bacteria</taxon>
        <taxon>Bacillati</taxon>
        <taxon>Actinomycetota</taxon>
        <taxon>Actinomycetes</taxon>
        <taxon>Mycobacteriales</taxon>
        <taxon>Mycobacteriaceae</taxon>
        <taxon>Mycobacterium</taxon>
        <taxon>Mycobacterium avium complex (MAC)</taxon>
    </lineage>
</organism>
<name>A0A329KZG6_9MYCO</name>
<evidence type="ECO:0000313" key="2">
    <source>
        <dbReference type="EMBL" id="RAU99401.1"/>
    </source>
</evidence>
<evidence type="ECO:0000313" key="3">
    <source>
        <dbReference type="Proteomes" id="UP000250347"/>
    </source>
</evidence>
<dbReference type="Gene3D" id="3.40.50.720">
    <property type="entry name" value="NAD(P)-binding Rossmann-like Domain"/>
    <property type="match status" value="1"/>
</dbReference>
<dbReference type="EMBL" id="QMEU01000005">
    <property type="protein sequence ID" value="RAU99401.1"/>
    <property type="molecule type" value="Genomic_DNA"/>
</dbReference>
<dbReference type="Gene3D" id="3.90.25.10">
    <property type="entry name" value="UDP-galactose 4-epimerase, domain 1"/>
    <property type="match status" value="1"/>
</dbReference>
<gene>
    <name evidence="2" type="ORF">DQP58_03795</name>
</gene>
<feature type="domain" description="NmrA-like" evidence="1">
    <location>
        <begin position="7"/>
        <end position="232"/>
    </location>
</feature>